<keyword evidence="3" id="KW-1185">Reference proteome</keyword>
<evidence type="ECO:0000313" key="3">
    <source>
        <dbReference type="Proteomes" id="UP000075880"/>
    </source>
</evidence>
<proteinExistence type="predicted"/>
<dbReference type="Proteomes" id="UP000075880">
    <property type="component" value="Unassembled WGS sequence"/>
</dbReference>
<evidence type="ECO:0000256" key="1">
    <source>
        <dbReference type="SAM" id="MobiDB-lite"/>
    </source>
</evidence>
<dbReference type="AlphaFoldDB" id="A0AAG5CRZ8"/>
<dbReference type="EnsemblMetazoa" id="ENSAATROPT001397">
    <property type="protein sequence ID" value="ENSAATROPP001343"/>
    <property type="gene ID" value="ENSAATROPG001108"/>
</dbReference>
<protein>
    <submittedName>
        <fullName evidence="2">Uncharacterized protein</fullName>
    </submittedName>
</protein>
<accession>A0AAG5CRZ8</accession>
<organism evidence="2 3">
    <name type="scientific">Anopheles atroparvus</name>
    <name type="common">European mosquito</name>
    <dbReference type="NCBI Taxonomy" id="41427"/>
    <lineage>
        <taxon>Eukaryota</taxon>
        <taxon>Metazoa</taxon>
        <taxon>Ecdysozoa</taxon>
        <taxon>Arthropoda</taxon>
        <taxon>Hexapoda</taxon>
        <taxon>Insecta</taxon>
        <taxon>Pterygota</taxon>
        <taxon>Neoptera</taxon>
        <taxon>Endopterygota</taxon>
        <taxon>Diptera</taxon>
        <taxon>Nematocera</taxon>
        <taxon>Culicoidea</taxon>
        <taxon>Culicidae</taxon>
        <taxon>Anophelinae</taxon>
        <taxon>Anopheles</taxon>
    </lineage>
</organism>
<sequence length="137" mass="15084">PLRTFVVFHGCVENLSPGGGCLILRGVFSHRINAANPPARPRRIGPPNVSRAQPRRGYREQSRNVSLQTVPIPAAPGDNHQPKPSAVHRAGKAIVIPHAHPKRGDEQRGLLGVVCGPRFGHFVEFWFGWITERVCSH</sequence>
<reference evidence="2" key="1">
    <citation type="submission" date="2024-04" db="UniProtKB">
        <authorList>
            <consortium name="EnsemblMetazoa"/>
        </authorList>
    </citation>
    <scope>IDENTIFICATION</scope>
    <source>
        <strain evidence="2">EBRO</strain>
    </source>
</reference>
<feature type="region of interest" description="Disordered" evidence="1">
    <location>
        <begin position="37"/>
        <end position="65"/>
    </location>
</feature>
<evidence type="ECO:0000313" key="2">
    <source>
        <dbReference type="EnsemblMetazoa" id="ENSAATROPP001343"/>
    </source>
</evidence>
<name>A0AAG5CRZ8_ANOAO</name>